<feature type="chain" id="PRO_5039922076" evidence="1">
    <location>
        <begin position="25"/>
        <end position="337"/>
    </location>
</feature>
<name>A0A9K3KSA4_9STRA</name>
<dbReference type="PANTHER" id="PTHR40861">
    <property type="entry name" value="DUF2183 DOMAIN-CONTAINING PROTEIN"/>
    <property type="match status" value="1"/>
</dbReference>
<keyword evidence="3" id="KW-1185">Reference proteome</keyword>
<reference evidence="2" key="1">
    <citation type="journal article" date="2021" name="Sci. Rep.">
        <title>Diploid genomic architecture of Nitzschia inconspicua, an elite biomass production diatom.</title>
        <authorList>
            <person name="Oliver A."/>
            <person name="Podell S."/>
            <person name="Pinowska A."/>
            <person name="Traller J.C."/>
            <person name="Smith S.R."/>
            <person name="McClure R."/>
            <person name="Beliaev A."/>
            <person name="Bohutskyi P."/>
            <person name="Hill E.A."/>
            <person name="Rabines A."/>
            <person name="Zheng H."/>
            <person name="Allen L.Z."/>
            <person name="Kuo A."/>
            <person name="Grigoriev I.V."/>
            <person name="Allen A.E."/>
            <person name="Hazlebeck D."/>
            <person name="Allen E.E."/>
        </authorList>
    </citation>
    <scope>NUCLEOTIDE SEQUENCE</scope>
    <source>
        <strain evidence="2">Hildebrandi</strain>
    </source>
</reference>
<gene>
    <name evidence="2" type="ORF">IV203_011547</name>
</gene>
<dbReference type="AlphaFoldDB" id="A0A9K3KSA4"/>
<comment type="caution">
    <text evidence="2">The sequence shown here is derived from an EMBL/GenBank/DDBJ whole genome shotgun (WGS) entry which is preliminary data.</text>
</comment>
<accession>A0A9K3KSA4</accession>
<organism evidence="2 3">
    <name type="scientific">Nitzschia inconspicua</name>
    <dbReference type="NCBI Taxonomy" id="303405"/>
    <lineage>
        <taxon>Eukaryota</taxon>
        <taxon>Sar</taxon>
        <taxon>Stramenopiles</taxon>
        <taxon>Ochrophyta</taxon>
        <taxon>Bacillariophyta</taxon>
        <taxon>Bacillariophyceae</taxon>
        <taxon>Bacillariophycidae</taxon>
        <taxon>Bacillariales</taxon>
        <taxon>Bacillariaceae</taxon>
        <taxon>Nitzschia</taxon>
    </lineage>
</organism>
<evidence type="ECO:0000256" key="1">
    <source>
        <dbReference type="SAM" id="SignalP"/>
    </source>
</evidence>
<dbReference type="PANTHER" id="PTHR40861:SF1">
    <property type="entry name" value="PHOSPHATIDATE PHOSPHATASE APP1 CATALYTIC DOMAIN-CONTAINING PROTEIN"/>
    <property type="match status" value="1"/>
</dbReference>
<evidence type="ECO:0000313" key="2">
    <source>
        <dbReference type="EMBL" id="KAG7348950.1"/>
    </source>
</evidence>
<sequence length="337" mass="36833">MTTKRVSLSVVVTTLIPCMRVSVAWNQVNPIQKIISGRPSQQQQQQQHYGFPLLVSSSALFGSFFSGFGSVSSQQPQPLFTQVISDVDDTLKSSGGVQVAGVALGGIDVQYNRGEIYPGVAEFMLALSSHPPESVPAKIAILTARAEEFKAALEIKDESKLAVALRSAGTAAGIDGWGIGPVLYGSVAEWIIQDRKGLRKFTNFERLIQQDPTGTIFQYIYVGDVGELDQEAGETMLREYPEVVKAVFLHVVSDREGETPIIPALQFINGRPLVFFRTYVGAAVDAVQLGFMDMDGLQSVIDASIKKLANVPQSSDKWLDVEKDINRAKLLLSNRRR</sequence>
<keyword evidence="1" id="KW-0732">Signal</keyword>
<feature type="signal peptide" evidence="1">
    <location>
        <begin position="1"/>
        <end position="24"/>
    </location>
</feature>
<dbReference type="OrthoDB" id="191535at2759"/>
<dbReference type="EMBL" id="JAGRRH010000019">
    <property type="protein sequence ID" value="KAG7348950.1"/>
    <property type="molecule type" value="Genomic_DNA"/>
</dbReference>
<reference evidence="2" key="2">
    <citation type="submission" date="2021-04" db="EMBL/GenBank/DDBJ databases">
        <authorList>
            <person name="Podell S."/>
        </authorList>
    </citation>
    <scope>NUCLEOTIDE SEQUENCE</scope>
    <source>
        <strain evidence="2">Hildebrandi</strain>
    </source>
</reference>
<proteinExistence type="predicted"/>
<protein>
    <submittedName>
        <fullName evidence="2">Uncharacterized protein</fullName>
    </submittedName>
</protein>
<evidence type="ECO:0000313" key="3">
    <source>
        <dbReference type="Proteomes" id="UP000693970"/>
    </source>
</evidence>
<dbReference type="Proteomes" id="UP000693970">
    <property type="component" value="Unassembled WGS sequence"/>
</dbReference>